<dbReference type="Gene3D" id="1.10.287.130">
    <property type="match status" value="1"/>
</dbReference>
<evidence type="ECO:0000313" key="6">
    <source>
        <dbReference type="EMBL" id="KEQ84192.1"/>
    </source>
</evidence>
<dbReference type="Pfam" id="PF00072">
    <property type="entry name" value="Response_reg"/>
    <property type="match status" value="1"/>
</dbReference>
<dbReference type="InterPro" id="IPR003661">
    <property type="entry name" value="HisK_dim/P_dom"/>
</dbReference>
<dbReference type="PANTHER" id="PTHR43719:SF11">
    <property type="entry name" value="HISTIDINE KINASE_RESPONSE REGULATOR, PUTATIVE-RELATED"/>
    <property type="match status" value="1"/>
</dbReference>
<gene>
    <name evidence="6" type="ORF">M438DRAFT_298245</name>
</gene>
<dbReference type="SMART" id="SM00387">
    <property type="entry name" value="HATPase_c"/>
    <property type="match status" value="1"/>
</dbReference>
<dbReference type="Gene3D" id="3.30.565.10">
    <property type="entry name" value="Histidine kinase-like ATPase, C-terminal domain"/>
    <property type="match status" value="1"/>
</dbReference>
<dbReference type="Pfam" id="PF02518">
    <property type="entry name" value="HATPase_c"/>
    <property type="match status" value="1"/>
</dbReference>
<dbReference type="CDD" id="cd00082">
    <property type="entry name" value="HisKA"/>
    <property type="match status" value="1"/>
</dbReference>
<dbReference type="InterPro" id="IPR050956">
    <property type="entry name" value="2C_system_His_kinase"/>
</dbReference>
<name>A0A074XQH3_AURPU</name>
<dbReference type="SUPFAM" id="SSF52172">
    <property type="entry name" value="CheY-like"/>
    <property type="match status" value="1"/>
</dbReference>
<reference evidence="6 7" key="1">
    <citation type="journal article" date="2014" name="BMC Genomics">
        <title>Genome sequencing of four Aureobasidium pullulans varieties: biotechnological potential, stress tolerance, and description of new species.</title>
        <authorList>
            <person name="Gostin Ar C."/>
            <person name="Ohm R.A."/>
            <person name="Kogej T."/>
            <person name="Sonjak S."/>
            <person name="Turk M."/>
            <person name="Zajc J."/>
            <person name="Zalar P."/>
            <person name="Grube M."/>
            <person name="Sun H."/>
            <person name="Han J."/>
            <person name="Sharma A."/>
            <person name="Chiniquy J."/>
            <person name="Ngan C.Y."/>
            <person name="Lipzen A."/>
            <person name="Barry K."/>
            <person name="Grigoriev I.V."/>
            <person name="Gunde-Cimerman N."/>
        </authorList>
    </citation>
    <scope>NUCLEOTIDE SEQUENCE [LARGE SCALE GENOMIC DNA]</scope>
    <source>
        <strain evidence="6 7">EXF-150</strain>
    </source>
</reference>
<dbReference type="SUPFAM" id="SSF55781">
    <property type="entry name" value="GAF domain-like"/>
    <property type="match status" value="1"/>
</dbReference>
<dbReference type="EMBL" id="KL584983">
    <property type="protein sequence ID" value="KEQ84192.1"/>
    <property type="molecule type" value="Genomic_DNA"/>
</dbReference>
<dbReference type="InterPro" id="IPR001789">
    <property type="entry name" value="Sig_transdc_resp-reg_receiver"/>
</dbReference>
<evidence type="ECO:0000313" key="7">
    <source>
        <dbReference type="Proteomes" id="UP000030706"/>
    </source>
</evidence>
<evidence type="ECO:0000256" key="3">
    <source>
        <dbReference type="SAM" id="MobiDB-lite"/>
    </source>
</evidence>
<dbReference type="InterPro" id="IPR005467">
    <property type="entry name" value="His_kinase_dom"/>
</dbReference>
<keyword evidence="1 2" id="KW-0597">Phosphoprotein</keyword>
<dbReference type="SMART" id="SM00448">
    <property type="entry name" value="REC"/>
    <property type="match status" value="1"/>
</dbReference>
<dbReference type="InterPro" id="IPR011006">
    <property type="entry name" value="CheY-like_superfamily"/>
</dbReference>
<feature type="modified residue" description="4-aspartylphosphate" evidence="2">
    <location>
        <position position="785"/>
    </location>
</feature>
<dbReference type="Gene3D" id="3.40.50.2300">
    <property type="match status" value="1"/>
</dbReference>
<dbReference type="Pfam" id="PF00512">
    <property type="entry name" value="HisKA"/>
    <property type="match status" value="1"/>
</dbReference>
<dbReference type="InterPro" id="IPR004358">
    <property type="entry name" value="Sig_transdc_His_kin-like_C"/>
</dbReference>
<dbReference type="Proteomes" id="UP000030706">
    <property type="component" value="Unassembled WGS sequence"/>
</dbReference>
<dbReference type="InterPro" id="IPR036890">
    <property type="entry name" value="HATPase_C_sf"/>
</dbReference>
<dbReference type="GO" id="GO:0000155">
    <property type="term" value="F:phosphorelay sensor kinase activity"/>
    <property type="evidence" value="ECO:0007669"/>
    <property type="project" value="InterPro"/>
</dbReference>
<feature type="region of interest" description="Disordered" evidence="3">
    <location>
        <begin position="191"/>
        <end position="242"/>
    </location>
</feature>
<accession>A0A074XQH3</accession>
<evidence type="ECO:0000256" key="2">
    <source>
        <dbReference type="PROSITE-ProRule" id="PRU00169"/>
    </source>
</evidence>
<evidence type="ECO:0000259" key="5">
    <source>
        <dbReference type="PROSITE" id="PS50110"/>
    </source>
</evidence>
<proteinExistence type="predicted"/>
<dbReference type="RefSeq" id="XP_029760379.1">
    <property type="nucleotide sequence ID" value="XM_029901981.1"/>
</dbReference>
<feature type="compositionally biased region" description="Polar residues" evidence="3">
    <location>
        <begin position="191"/>
        <end position="210"/>
    </location>
</feature>
<evidence type="ECO:0000256" key="1">
    <source>
        <dbReference type="ARBA" id="ARBA00022553"/>
    </source>
</evidence>
<dbReference type="GeneID" id="40744287"/>
<dbReference type="InterPro" id="IPR003594">
    <property type="entry name" value="HATPase_dom"/>
</dbReference>
<dbReference type="CDD" id="cd17546">
    <property type="entry name" value="REC_hyHK_CKI1_RcsC-like"/>
    <property type="match status" value="1"/>
</dbReference>
<dbReference type="SUPFAM" id="SSF55874">
    <property type="entry name" value="ATPase domain of HSP90 chaperone/DNA topoisomerase II/histidine kinase"/>
    <property type="match status" value="1"/>
</dbReference>
<feature type="compositionally biased region" description="Low complexity" evidence="3">
    <location>
        <begin position="228"/>
        <end position="239"/>
    </location>
</feature>
<dbReference type="PROSITE" id="PS50109">
    <property type="entry name" value="HIS_KIN"/>
    <property type="match status" value="1"/>
</dbReference>
<dbReference type="HOGENOM" id="CLU_002763_0_1_1"/>
<feature type="domain" description="Histidine kinase" evidence="4">
    <location>
        <begin position="253"/>
        <end position="533"/>
    </location>
</feature>
<dbReference type="PRINTS" id="PR00344">
    <property type="entry name" value="BCTRLSENSOR"/>
</dbReference>
<dbReference type="SUPFAM" id="SSF47384">
    <property type="entry name" value="Homodimeric domain of signal transducing histidine kinase"/>
    <property type="match status" value="1"/>
</dbReference>
<dbReference type="AlphaFoldDB" id="A0A074XQH3"/>
<feature type="domain" description="Response regulatory" evidence="5">
    <location>
        <begin position="732"/>
        <end position="854"/>
    </location>
</feature>
<dbReference type="STRING" id="1043002.A0A074XQH3"/>
<dbReference type="PANTHER" id="PTHR43719">
    <property type="entry name" value="TWO-COMPONENT HISTIDINE KINASE"/>
    <property type="match status" value="1"/>
</dbReference>
<evidence type="ECO:0000259" key="4">
    <source>
        <dbReference type="PROSITE" id="PS50109"/>
    </source>
</evidence>
<sequence>MSIGPLLVALAQNGVLRLGCEFASVSLIDEGFTQTIVAEATPSTSLFDSTHHVLDRGDGTSSPSIAVFNDRTAEHAVQTHDLVANTTRRVVRDMRSLGPYNQLSHVLGPPYMVSLVEVPIRNASGQLLGTYAIMDNKTRPDFFLDETMQSLTDITAAIADLLQLTTPAALADLLQLHTPDAHCTTGQITRTLHSSDSSLTEPSRPGSGTPQGHPPLTPNSEVDDFAFPATTPSSCSSASDPGVEGVKSDFISSISHELRSPLHGCLAAVEFLQDTTLDDTQAELIGMIQSCASTLLDTLNHLLDFSKVNEHKSPNLRLGKHPKTHRPKHTQNTFGSSTDAYLCTIVQDVIEGVHFGQSSQQAAYIKAKATPIDNLAFSTHTDLMLDDTGDEGSILSVKAAGAVAVYLDIQNHAGWCTTLPAGAWKRLVMNLFANALKFTSEGFIEISMKLVEDEVSKQSMVHLMIYDTGCGMGEEYMRNHLYQPFIQENQLVSGVGLGLSIVKQIVDDLSGTISVESKPGFGTMFDIMVPLCEQDAQCWGKIPSGGEILDPNAVLKDLTVCLLWPMDLQPPHTDLYSRRVSVMHSYVRSIAEGWFGMKVVTASATAQVEADIYIAEALHFSEEDTKYLKRSRRPTILVGPLPAAKTRNNNSQNDTIRLAYPLGPKSLGRALFAALENPVDTGHPHEAIDLEPLSAPEAKLTQDLQSLKIQQPVTTTTRAEQTQVTDIAKTEHVLLVDDNAINLKLLAAYVKKLGISAELAIDGKDAFDKYQAAARRKPFTTILMDISMPIMNGFESTRAIRGYEAAQSISSPARIIALTGLGSDASKLEAESSGMDDFRTKPVALKTLKILLNA</sequence>
<dbReference type="InterPro" id="IPR036097">
    <property type="entry name" value="HisK_dim/P_sf"/>
</dbReference>
<protein>
    <submittedName>
        <fullName evidence="6">Uncharacterized protein</fullName>
    </submittedName>
</protein>
<dbReference type="SMART" id="SM00388">
    <property type="entry name" value="HisKA"/>
    <property type="match status" value="1"/>
</dbReference>
<dbReference type="OrthoDB" id="10249433at2759"/>
<dbReference type="PROSITE" id="PS50110">
    <property type="entry name" value="RESPONSE_REGULATORY"/>
    <property type="match status" value="1"/>
</dbReference>
<keyword evidence="7" id="KW-1185">Reference proteome</keyword>
<organism evidence="6 7">
    <name type="scientific">Aureobasidium pullulans EXF-150</name>
    <dbReference type="NCBI Taxonomy" id="1043002"/>
    <lineage>
        <taxon>Eukaryota</taxon>
        <taxon>Fungi</taxon>
        <taxon>Dikarya</taxon>
        <taxon>Ascomycota</taxon>
        <taxon>Pezizomycotina</taxon>
        <taxon>Dothideomycetes</taxon>
        <taxon>Dothideomycetidae</taxon>
        <taxon>Dothideales</taxon>
        <taxon>Saccotheciaceae</taxon>
        <taxon>Aureobasidium</taxon>
    </lineage>
</organism>